<feature type="region of interest" description="Disordered" evidence="1">
    <location>
        <begin position="675"/>
        <end position="695"/>
    </location>
</feature>
<feature type="compositionally biased region" description="Low complexity" evidence="1">
    <location>
        <begin position="95"/>
        <end position="106"/>
    </location>
</feature>
<evidence type="ECO:0000256" key="2">
    <source>
        <dbReference type="SAM" id="Phobius"/>
    </source>
</evidence>
<dbReference type="AlphaFoldDB" id="A0AAX4JVX9"/>
<keyword evidence="2" id="KW-0812">Transmembrane</keyword>
<evidence type="ECO:0000313" key="5">
    <source>
        <dbReference type="Proteomes" id="UP001355207"/>
    </source>
</evidence>
<feature type="compositionally biased region" description="Basic and acidic residues" evidence="1">
    <location>
        <begin position="280"/>
        <end position="291"/>
    </location>
</feature>
<feature type="compositionally biased region" description="Polar residues" evidence="1">
    <location>
        <begin position="486"/>
        <end position="507"/>
    </location>
</feature>
<gene>
    <name evidence="4" type="ORF">L201_003635</name>
</gene>
<keyword evidence="2" id="KW-1133">Transmembrane helix</keyword>
<evidence type="ECO:0000313" key="4">
    <source>
        <dbReference type="EMBL" id="WWC88722.1"/>
    </source>
</evidence>
<feature type="compositionally biased region" description="Polar residues" evidence="1">
    <location>
        <begin position="346"/>
        <end position="362"/>
    </location>
</feature>
<proteinExistence type="predicted"/>
<feature type="chain" id="PRO_5043321085" evidence="3">
    <location>
        <begin position="21"/>
        <end position="695"/>
    </location>
</feature>
<feature type="compositionally biased region" description="Low complexity" evidence="1">
    <location>
        <begin position="387"/>
        <end position="403"/>
    </location>
</feature>
<dbReference type="GeneID" id="91094305"/>
<feature type="compositionally biased region" description="Polar residues" evidence="1">
    <location>
        <begin position="310"/>
        <end position="338"/>
    </location>
</feature>
<feature type="compositionally biased region" description="Pro residues" evidence="1">
    <location>
        <begin position="682"/>
        <end position="695"/>
    </location>
</feature>
<organism evidence="4 5">
    <name type="scientific">Kwoniella dendrophila CBS 6074</name>
    <dbReference type="NCBI Taxonomy" id="1295534"/>
    <lineage>
        <taxon>Eukaryota</taxon>
        <taxon>Fungi</taxon>
        <taxon>Dikarya</taxon>
        <taxon>Basidiomycota</taxon>
        <taxon>Agaricomycotina</taxon>
        <taxon>Tremellomycetes</taxon>
        <taxon>Tremellales</taxon>
        <taxon>Cryptococcaceae</taxon>
        <taxon>Kwoniella</taxon>
    </lineage>
</organism>
<protein>
    <submittedName>
        <fullName evidence="4">Uncharacterized protein</fullName>
    </submittedName>
</protein>
<feature type="compositionally biased region" description="Polar residues" evidence="1">
    <location>
        <begin position="107"/>
        <end position="133"/>
    </location>
</feature>
<dbReference type="EMBL" id="CP144101">
    <property type="protein sequence ID" value="WWC88722.1"/>
    <property type="molecule type" value="Genomic_DNA"/>
</dbReference>
<dbReference type="RefSeq" id="XP_066075485.1">
    <property type="nucleotide sequence ID" value="XM_066219388.1"/>
</dbReference>
<feature type="compositionally biased region" description="Low complexity" evidence="1">
    <location>
        <begin position="641"/>
        <end position="662"/>
    </location>
</feature>
<feature type="compositionally biased region" description="Polar residues" evidence="1">
    <location>
        <begin position="257"/>
        <end position="279"/>
    </location>
</feature>
<accession>A0AAX4JVX9</accession>
<keyword evidence="5" id="KW-1185">Reference proteome</keyword>
<feature type="compositionally biased region" description="Basic and acidic residues" evidence="1">
    <location>
        <begin position="536"/>
        <end position="549"/>
    </location>
</feature>
<feature type="region of interest" description="Disordered" evidence="1">
    <location>
        <begin position="180"/>
        <end position="291"/>
    </location>
</feature>
<evidence type="ECO:0000256" key="1">
    <source>
        <dbReference type="SAM" id="MobiDB-lite"/>
    </source>
</evidence>
<feature type="region of interest" description="Disordered" evidence="1">
    <location>
        <begin position="468"/>
        <end position="611"/>
    </location>
</feature>
<feature type="compositionally biased region" description="Basic and acidic residues" evidence="1">
    <location>
        <begin position="145"/>
        <end position="158"/>
    </location>
</feature>
<feature type="transmembrane region" description="Helical" evidence="2">
    <location>
        <begin position="59"/>
        <end position="79"/>
    </location>
</feature>
<feature type="compositionally biased region" description="Basic and acidic residues" evidence="1">
    <location>
        <begin position="205"/>
        <end position="218"/>
    </location>
</feature>
<feature type="compositionally biased region" description="Polar residues" evidence="1">
    <location>
        <begin position="566"/>
        <end position="607"/>
    </location>
</feature>
<name>A0AAX4JVX9_9TREE</name>
<feature type="region of interest" description="Disordered" evidence="1">
    <location>
        <begin position="95"/>
        <end position="166"/>
    </location>
</feature>
<evidence type="ECO:0000256" key="3">
    <source>
        <dbReference type="SAM" id="SignalP"/>
    </source>
</evidence>
<keyword evidence="2" id="KW-0472">Membrane</keyword>
<feature type="signal peptide" evidence="3">
    <location>
        <begin position="1"/>
        <end position="20"/>
    </location>
</feature>
<feature type="compositionally biased region" description="Low complexity" evidence="1">
    <location>
        <begin position="180"/>
        <end position="191"/>
    </location>
</feature>
<feature type="region of interest" description="Disordered" evidence="1">
    <location>
        <begin position="638"/>
        <end position="662"/>
    </location>
</feature>
<reference evidence="4 5" key="1">
    <citation type="submission" date="2024-01" db="EMBL/GenBank/DDBJ databases">
        <title>Comparative genomics of Cryptococcus and Kwoniella reveals pathogenesis evolution and contrasting modes of karyotype evolution via chromosome fusion or intercentromeric recombination.</title>
        <authorList>
            <person name="Coelho M.A."/>
            <person name="David-Palma M."/>
            <person name="Shea T."/>
            <person name="Bowers K."/>
            <person name="McGinley-Smith S."/>
            <person name="Mohammad A.W."/>
            <person name="Gnirke A."/>
            <person name="Yurkov A.M."/>
            <person name="Nowrousian M."/>
            <person name="Sun S."/>
            <person name="Cuomo C.A."/>
            <person name="Heitman J."/>
        </authorList>
    </citation>
    <scope>NUCLEOTIDE SEQUENCE [LARGE SCALE GENOMIC DNA]</scope>
    <source>
        <strain evidence="4 5">CBS 6074</strain>
    </source>
</reference>
<feature type="region of interest" description="Disordered" evidence="1">
    <location>
        <begin position="310"/>
        <end position="408"/>
    </location>
</feature>
<sequence>MYFNLITFLASIFLPTNINALPQKLKIRQSPGFVQPDITPANDSQNNQGGGGSITTIEIVIPVVIIVVVAIVLIISIKYRAKLSSLFKSTSLSRISGSSTTRTNITAEQLSGHSSSNSATNIDQNPGSTTTAPLTAAERRARRIRDRERNIRRTESGRSVKTLPVYSKDAGDEELVLVRQRSQSSFSSGSFTDDDAYPDEGPEGDIERGLLPAHDRSNSTRSSRTHNANDENAESSGTRGAGEEEQQAETAVGESPSPITDESPHQSQTTRLSSNSDPSPHQRSDSLARRESLARRSWGLAPTYLEAMSSPLSYPESSDNSSTTVPKDTLRTRTSSTFRGLLSRAGFNQPSAPSSSRSTQQMRENRNSSTSLLLQPTTSRMSTNTATSSYMLSRSRSPSTSTTNIASNPITGLPWESTNSLLMISSPMPNTTLRSSFDSSSLPKAGLSEDQMKFLSSKEAINTIGIKFNNNDNDETPQYRKRSKSKSTVQGNSSIDLTFLRYQNQAEGSGIGPSRRGSNENRHEEEISLPSWEMSEQLRRQNEAFERRNLSRPVSSDGKARDNAESTDQNGISTGDFSGTSEQPNGGTASDATPEQQSNQAKPNSTIKPIPPPIQVNIISEPREQDIGTPASSNTFMTAQPSPTSTITPHTTTNPNTLTSATFTTPNTLMNSAMTPRFEVEPPTPIVSTPPPRVA</sequence>
<keyword evidence="3" id="KW-0732">Signal</keyword>
<feature type="compositionally biased region" description="Low complexity" evidence="1">
    <location>
        <begin position="368"/>
        <end position="379"/>
    </location>
</feature>
<feature type="compositionally biased region" description="Acidic residues" evidence="1">
    <location>
        <begin position="192"/>
        <end position="204"/>
    </location>
</feature>
<feature type="compositionally biased region" description="Basic and acidic residues" evidence="1">
    <location>
        <begin position="517"/>
        <end position="526"/>
    </location>
</feature>
<dbReference type="Proteomes" id="UP001355207">
    <property type="component" value="Chromosome 4"/>
</dbReference>